<comment type="caution">
    <text evidence="1">The sequence shown here is derived from an EMBL/GenBank/DDBJ whole genome shotgun (WGS) entry which is preliminary data.</text>
</comment>
<organism evidence="1 2">
    <name type="scientific">Cichorium intybus</name>
    <name type="common">Chicory</name>
    <dbReference type="NCBI Taxonomy" id="13427"/>
    <lineage>
        <taxon>Eukaryota</taxon>
        <taxon>Viridiplantae</taxon>
        <taxon>Streptophyta</taxon>
        <taxon>Embryophyta</taxon>
        <taxon>Tracheophyta</taxon>
        <taxon>Spermatophyta</taxon>
        <taxon>Magnoliopsida</taxon>
        <taxon>eudicotyledons</taxon>
        <taxon>Gunneridae</taxon>
        <taxon>Pentapetalae</taxon>
        <taxon>asterids</taxon>
        <taxon>campanulids</taxon>
        <taxon>Asterales</taxon>
        <taxon>Asteraceae</taxon>
        <taxon>Cichorioideae</taxon>
        <taxon>Cichorieae</taxon>
        <taxon>Cichoriinae</taxon>
        <taxon>Cichorium</taxon>
    </lineage>
</organism>
<reference evidence="2" key="1">
    <citation type="journal article" date="2022" name="Mol. Ecol. Resour.">
        <title>The genomes of chicory, endive, great burdock and yacon provide insights into Asteraceae palaeo-polyploidization history and plant inulin production.</title>
        <authorList>
            <person name="Fan W."/>
            <person name="Wang S."/>
            <person name="Wang H."/>
            <person name="Wang A."/>
            <person name="Jiang F."/>
            <person name="Liu H."/>
            <person name="Zhao H."/>
            <person name="Xu D."/>
            <person name="Zhang Y."/>
        </authorList>
    </citation>
    <scope>NUCLEOTIDE SEQUENCE [LARGE SCALE GENOMIC DNA]</scope>
    <source>
        <strain evidence="2">cv. Punajuju</strain>
    </source>
</reference>
<protein>
    <submittedName>
        <fullName evidence="1">Uncharacterized protein</fullName>
    </submittedName>
</protein>
<name>A0ACB8ZYW8_CICIN</name>
<dbReference type="EMBL" id="CM042016">
    <property type="protein sequence ID" value="KAI3701335.1"/>
    <property type="molecule type" value="Genomic_DNA"/>
</dbReference>
<evidence type="ECO:0000313" key="1">
    <source>
        <dbReference type="EMBL" id="KAI3701335.1"/>
    </source>
</evidence>
<accession>A0ACB8ZYW8</accession>
<keyword evidence="2" id="KW-1185">Reference proteome</keyword>
<gene>
    <name evidence="1" type="ORF">L2E82_45989</name>
</gene>
<sequence>MTSDTETLWLFPLLSKCTSLAFFSFFFLLFLLKSIFLWSHPGGPAWANHNVIPGPRGLPFIGSMLLMTGLAHRKIAASAQAYGAKRLMAFSLGQTRVIVTCHPDVAKEILNGSTFVDRPVKESARILMFDRAIGFAPYGAYWRTLRRIAAMHLFCPKQMKASERQRKVISDEMVEIMHRKRESICVRDLIRRASLCNMIWSVFGRKYRLDSNDVQLLELRKLVDEGYEVLGTCNWTDHLPWLAEFDPQGIRFRCSNLLPKVKRFVNRIIQEHRAQTSEVSADFTHVLLSLQGSDRLSDSDMIAVLWEMIFRGTDTVAVMMEWILARLVLHPDVQSRIQEELDRVVGRYRPIRESDIANLVHLPALVKEVLRLHPPGPLLSWARMAISDTTVDGHHVAAGTTAMVNMWAISRDPHLWKEPSEFRSERFAKDFSVMGSDLRLAPFGSGRRSCPGKNLGLTTVSFWVASLLQEFELDGNNVDLTEVLKLSCEMANPLILNVRPRRTSTTSFL</sequence>
<evidence type="ECO:0000313" key="2">
    <source>
        <dbReference type="Proteomes" id="UP001055811"/>
    </source>
</evidence>
<reference evidence="1 2" key="2">
    <citation type="journal article" date="2022" name="Mol. Ecol. Resour.">
        <title>The genomes of chicory, endive, great burdock and yacon provide insights into Asteraceae paleo-polyploidization history and plant inulin production.</title>
        <authorList>
            <person name="Fan W."/>
            <person name="Wang S."/>
            <person name="Wang H."/>
            <person name="Wang A."/>
            <person name="Jiang F."/>
            <person name="Liu H."/>
            <person name="Zhao H."/>
            <person name="Xu D."/>
            <person name="Zhang Y."/>
        </authorList>
    </citation>
    <scope>NUCLEOTIDE SEQUENCE [LARGE SCALE GENOMIC DNA]</scope>
    <source>
        <strain evidence="2">cv. Punajuju</strain>
        <tissue evidence="1">Leaves</tissue>
    </source>
</reference>
<dbReference type="Proteomes" id="UP001055811">
    <property type="component" value="Linkage Group LG08"/>
</dbReference>
<proteinExistence type="predicted"/>